<protein>
    <submittedName>
        <fullName evidence="2">Uncharacterized protein</fullName>
    </submittedName>
</protein>
<dbReference type="Gene3D" id="2.130.10.10">
    <property type="entry name" value="YVTN repeat-like/Quinoprotein amine dehydrogenase"/>
    <property type="match status" value="1"/>
</dbReference>
<reference evidence="2 3" key="1">
    <citation type="submission" date="2021-01" db="EMBL/GenBank/DDBJ databases">
        <title>Genomics of switchgrass bacterial isolates.</title>
        <authorList>
            <person name="Shade A."/>
        </authorList>
    </citation>
    <scope>NUCLEOTIDE SEQUENCE [LARGE SCALE GENOMIC DNA]</scope>
    <source>
        <strain evidence="2 3">PvP111</strain>
    </source>
</reference>
<feature type="chain" id="PRO_5045205142" evidence="1">
    <location>
        <begin position="29"/>
        <end position="438"/>
    </location>
</feature>
<keyword evidence="3" id="KW-1185">Reference proteome</keyword>
<evidence type="ECO:0000313" key="2">
    <source>
        <dbReference type="EMBL" id="MBM7415777.1"/>
    </source>
</evidence>
<comment type="caution">
    <text evidence="2">The sequence shown here is derived from an EMBL/GenBank/DDBJ whole genome shotgun (WGS) entry which is preliminary data.</text>
</comment>
<name>A0ABS2KV25_9NOCA</name>
<proteinExistence type="predicted"/>
<evidence type="ECO:0000313" key="3">
    <source>
        <dbReference type="Proteomes" id="UP000703038"/>
    </source>
</evidence>
<keyword evidence="1" id="KW-0732">Signal</keyword>
<gene>
    <name evidence="2" type="ORF">JOE42_002510</name>
</gene>
<dbReference type="SUPFAM" id="SSF82171">
    <property type="entry name" value="DPP6 N-terminal domain-like"/>
    <property type="match status" value="1"/>
</dbReference>
<dbReference type="InterPro" id="IPR015943">
    <property type="entry name" value="WD40/YVTN_repeat-like_dom_sf"/>
</dbReference>
<feature type="signal peptide" evidence="1">
    <location>
        <begin position="1"/>
        <end position="28"/>
    </location>
</feature>
<dbReference type="PROSITE" id="PS51257">
    <property type="entry name" value="PROKAR_LIPOPROTEIN"/>
    <property type="match status" value="1"/>
</dbReference>
<dbReference type="EMBL" id="JAFBBK010000001">
    <property type="protein sequence ID" value="MBM7415777.1"/>
    <property type="molecule type" value="Genomic_DNA"/>
</dbReference>
<organism evidence="2 3">
    <name type="scientific">Rhodococcoides corynebacterioides</name>
    <dbReference type="NCBI Taxonomy" id="53972"/>
    <lineage>
        <taxon>Bacteria</taxon>
        <taxon>Bacillati</taxon>
        <taxon>Actinomycetota</taxon>
        <taxon>Actinomycetes</taxon>
        <taxon>Mycobacteriales</taxon>
        <taxon>Nocardiaceae</taxon>
        <taxon>Rhodococcoides</taxon>
    </lineage>
</organism>
<evidence type="ECO:0000256" key="1">
    <source>
        <dbReference type="SAM" id="SignalP"/>
    </source>
</evidence>
<dbReference type="Proteomes" id="UP000703038">
    <property type="component" value="Unassembled WGS sequence"/>
</dbReference>
<accession>A0ABS2KV25</accession>
<sequence>MTRTRRTSVVVAAPLVALLALTSCSSSSDDTGDDAASSTEVTYPSVDFTAPGEGIGLGTEDQEITGEIPEPLHVGEITPIGANQILGVEGTFGKLETTVNAIDPATGDITTRVTVGPGIWDPVVHGFVGETPSDPAVLAAEVWRPRGSRGAADFVVSTYSGNLLEPKEAVLPDVARVHSREGSNAVTSDGKYFVSWDDGLYGIRVVDLESGSESGAIRIVGCGPFTWMVGHDLYSVCEDSRELLHVNIGDDGVPTEVGRAKVLPDDFVSTRKTTFAADASKALLLSENGDVFVIDVSKGLPTEPITPIGNAGDDSGRFSENVINNDATRLAVTYTDSIIHPDSARGGSVAKVVLFDAANLAPVRSYSLADIGIESFTSMAYSVDGATFYILGDGAEVDGEAPQKLVGFDAATGNQVSSVDLDGNVTPVTSLLTPEVLE</sequence>